<sequence>MKLLSGAFGSWRPRAALFPRIETSRLVLRPLEPVDAEAVAVYLGDVEVARWLVRVPHPFTVEDAADFIGQCCTTAGLGTATTLGIVVRGDDRAVVRGIVALHSLDTRPEIGFWLGRPFWGHGLMSEAVDATLTWAYASLDIDAIAAGAFQGNVASLTIQARQGFEVVGMSRRPSLIEERLLDHVDTRLTRERHAGRPWRP</sequence>
<dbReference type="PANTHER" id="PTHR43792:SF8">
    <property type="entry name" value="[RIBOSOMAL PROTEIN US5]-ALANINE N-ACETYLTRANSFERASE"/>
    <property type="match status" value="1"/>
</dbReference>
<dbReference type="EC" id="2.3.1.-" evidence="5"/>
<organism evidence="5">
    <name type="scientific">uncultured Pleomorphomonas sp</name>
    <dbReference type="NCBI Taxonomy" id="442121"/>
    <lineage>
        <taxon>Bacteria</taxon>
        <taxon>Pseudomonadati</taxon>
        <taxon>Pseudomonadota</taxon>
        <taxon>Alphaproteobacteria</taxon>
        <taxon>Hyphomicrobiales</taxon>
        <taxon>Pleomorphomonadaceae</taxon>
        <taxon>Pleomorphomonas</taxon>
        <taxon>environmental samples</taxon>
    </lineage>
</organism>
<dbReference type="Gene3D" id="3.40.630.30">
    <property type="match status" value="1"/>
</dbReference>
<protein>
    <submittedName>
        <fullName evidence="5">Putative Uncharacterized N-acetyltransferase p20</fullName>
        <ecNumber evidence="5">2.3.1.-</ecNumber>
    </submittedName>
</protein>
<dbReference type="RefSeq" id="WP_288197720.1">
    <property type="nucleotide sequence ID" value="NZ_LT608334.1"/>
</dbReference>
<gene>
    <name evidence="5" type="ORF">KL86PLE_60259</name>
</gene>
<name>A0A212LK91_9HYPH</name>
<dbReference type="EMBL" id="FMJD01000010">
    <property type="protein sequence ID" value="SCM77944.1"/>
    <property type="molecule type" value="Genomic_DNA"/>
</dbReference>
<proteinExistence type="inferred from homology"/>
<dbReference type="AlphaFoldDB" id="A0A212LK91"/>
<evidence type="ECO:0000313" key="5">
    <source>
        <dbReference type="EMBL" id="SCM77944.1"/>
    </source>
</evidence>
<feature type="domain" description="N-acetyltransferase" evidence="4">
    <location>
        <begin position="26"/>
        <end position="191"/>
    </location>
</feature>
<keyword evidence="2 5" id="KW-0012">Acyltransferase</keyword>
<evidence type="ECO:0000256" key="1">
    <source>
        <dbReference type="ARBA" id="ARBA00022679"/>
    </source>
</evidence>
<comment type="similarity">
    <text evidence="3">Belongs to the acetyltransferase family. RimJ subfamily.</text>
</comment>
<dbReference type="Pfam" id="PF13302">
    <property type="entry name" value="Acetyltransf_3"/>
    <property type="match status" value="1"/>
</dbReference>
<evidence type="ECO:0000259" key="4">
    <source>
        <dbReference type="PROSITE" id="PS51186"/>
    </source>
</evidence>
<dbReference type="SUPFAM" id="SSF55729">
    <property type="entry name" value="Acyl-CoA N-acyltransferases (Nat)"/>
    <property type="match status" value="1"/>
</dbReference>
<dbReference type="GO" id="GO:0016747">
    <property type="term" value="F:acyltransferase activity, transferring groups other than amino-acyl groups"/>
    <property type="evidence" value="ECO:0007669"/>
    <property type="project" value="InterPro"/>
</dbReference>
<dbReference type="PROSITE" id="PS51186">
    <property type="entry name" value="GNAT"/>
    <property type="match status" value="1"/>
</dbReference>
<dbReference type="InterPro" id="IPR016181">
    <property type="entry name" value="Acyl_CoA_acyltransferase"/>
</dbReference>
<dbReference type="InterPro" id="IPR051531">
    <property type="entry name" value="N-acetyltransferase"/>
</dbReference>
<dbReference type="InterPro" id="IPR000182">
    <property type="entry name" value="GNAT_dom"/>
</dbReference>
<accession>A0A212LK91</accession>
<dbReference type="PANTHER" id="PTHR43792">
    <property type="entry name" value="GNAT FAMILY, PUTATIVE (AFU_ORTHOLOGUE AFUA_3G00765)-RELATED-RELATED"/>
    <property type="match status" value="1"/>
</dbReference>
<evidence type="ECO:0000256" key="3">
    <source>
        <dbReference type="ARBA" id="ARBA00038502"/>
    </source>
</evidence>
<reference evidence="5" key="1">
    <citation type="submission" date="2016-08" db="EMBL/GenBank/DDBJ databases">
        <authorList>
            <person name="Seilhamer J.J."/>
        </authorList>
    </citation>
    <scope>NUCLEOTIDE SEQUENCE</scope>
    <source>
        <strain evidence="5">86</strain>
    </source>
</reference>
<keyword evidence="1 5" id="KW-0808">Transferase</keyword>
<evidence type="ECO:0000256" key="2">
    <source>
        <dbReference type="ARBA" id="ARBA00023315"/>
    </source>
</evidence>